<dbReference type="EMBL" id="CAJNRD030001116">
    <property type="protein sequence ID" value="CAG5075236.1"/>
    <property type="molecule type" value="Genomic_DNA"/>
</dbReference>
<feature type="compositionally biased region" description="Basic and acidic residues" evidence="1">
    <location>
        <begin position="84"/>
        <end position="94"/>
    </location>
</feature>
<comment type="caution">
    <text evidence="2">The sequence shown here is derived from an EMBL/GenBank/DDBJ whole genome shotgun (WGS) entry which is preliminary data.</text>
</comment>
<protein>
    <submittedName>
        <fullName evidence="2">Uncharacterized protein</fullName>
    </submittedName>
</protein>
<organism evidence="2 3">
    <name type="scientific">Cotesia congregata</name>
    <name type="common">Parasitoid wasp</name>
    <name type="synonym">Apanteles congregatus</name>
    <dbReference type="NCBI Taxonomy" id="51543"/>
    <lineage>
        <taxon>Eukaryota</taxon>
        <taxon>Metazoa</taxon>
        <taxon>Ecdysozoa</taxon>
        <taxon>Arthropoda</taxon>
        <taxon>Hexapoda</taxon>
        <taxon>Insecta</taxon>
        <taxon>Pterygota</taxon>
        <taxon>Neoptera</taxon>
        <taxon>Endopterygota</taxon>
        <taxon>Hymenoptera</taxon>
        <taxon>Apocrita</taxon>
        <taxon>Ichneumonoidea</taxon>
        <taxon>Braconidae</taxon>
        <taxon>Microgastrinae</taxon>
        <taxon>Cotesia</taxon>
    </lineage>
</organism>
<evidence type="ECO:0000256" key="1">
    <source>
        <dbReference type="SAM" id="MobiDB-lite"/>
    </source>
</evidence>
<evidence type="ECO:0000313" key="2">
    <source>
        <dbReference type="EMBL" id="CAG5075236.1"/>
    </source>
</evidence>
<accession>A0A8J2EC46</accession>
<proteinExistence type="predicted"/>
<dbReference type="Proteomes" id="UP000786811">
    <property type="component" value="Unassembled WGS sequence"/>
</dbReference>
<name>A0A8J2EC46_COTCN</name>
<gene>
    <name evidence="2" type="ORF">HICCMSTLAB_LOCUS1390</name>
</gene>
<feature type="region of interest" description="Disordered" evidence="1">
    <location>
        <begin position="10"/>
        <end position="31"/>
    </location>
</feature>
<feature type="region of interest" description="Disordered" evidence="1">
    <location>
        <begin position="66"/>
        <end position="100"/>
    </location>
</feature>
<sequence length="129" mass="14504">MFILESTYRSMSSDPVIKPNPDVTPEADDSTNDLGQIFVNGKKCEIPEGVDISNLSIINNRCPEFSTTSNNKSTIRRKNPITSNEKKTDSKTKIPETTTLCPPFTRRLNELIAEIEKSPVLFRLGKKKM</sequence>
<evidence type="ECO:0000313" key="3">
    <source>
        <dbReference type="Proteomes" id="UP000786811"/>
    </source>
</evidence>
<dbReference type="AlphaFoldDB" id="A0A8J2EC46"/>
<reference evidence="2" key="1">
    <citation type="submission" date="2021-04" db="EMBL/GenBank/DDBJ databases">
        <authorList>
            <person name="Chebbi M.A.C M."/>
        </authorList>
    </citation>
    <scope>NUCLEOTIDE SEQUENCE</scope>
</reference>
<keyword evidence="3" id="KW-1185">Reference proteome</keyword>